<evidence type="ECO:0000313" key="2">
    <source>
        <dbReference type="Proteomes" id="UP001219568"/>
    </source>
</evidence>
<reference evidence="1" key="2">
    <citation type="submission" date="2023-01" db="EMBL/GenBank/DDBJ databases">
        <authorList>
            <person name="Petersen C."/>
        </authorList>
    </citation>
    <scope>NUCLEOTIDE SEQUENCE</scope>
    <source>
        <strain evidence="1">IBT 15450</strain>
    </source>
</reference>
<reference evidence="1" key="1">
    <citation type="journal article" date="2023" name="IMA Fungus">
        <title>Comparative genomic study of the Penicillium genus elucidates a diverse pangenome and 15 lateral gene transfer events.</title>
        <authorList>
            <person name="Petersen C."/>
            <person name="Sorensen T."/>
            <person name="Nielsen M.R."/>
            <person name="Sondergaard T.E."/>
            <person name="Sorensen J.L."/>
            <person name="Fitzpatrick D.A."/>
            <person name="Frisvad J.C."/>
            <person name="Nielsen K.L."/>
        </authorList>
    </citation>
    <scope>NUCLEOTIDE SEQUENCE</scope>
    <source>
        <strain evidence="1">IBT 15450</strain>
    </source>
</reference>
<keyword evidence="2" id="KW-1185">Reference proteome</keyword>
<sequence length="98" mass="11186">MPSFDHHPELILVIIKYTPSKGDVAHLAQTCHGLYGLVMPELYRQSYRDNEAQTLYWTAKNGHNQVVQFFLEANGHLGLEILLPHMNDALSLSAQRDR</sequence>
<dbReference type="EMBL" id="JAQJZL010000009">
    <property type="protein sequence ID" value="KAJ6038075.1"/>
    <property type="molecule type" value="Genomic_DNA"/>
</dbReference>
<protein>
    <submittedName>
        <fullName evidence="1">Uncharacterized protein</fullName>
    </submittedName>
</protein>
<gene>
    <name evidence="1" type="ORF">N7460_007846</name>
</gene>
<organism evidence="1 2">
    <name type="scientific">Penicillium canescens</name>
    <dbReference type="NCBI Taxonomy" id="5083"/>
    <lineage>
        <taxon>Eukaryota</taxon>
        <taxon>Fungi</taxon>
        <taxon>Dikarya</taxon>
        <taxon>Ascomycota</taxon>
        <taxon>Pezizomycotina</taxon>
        <taxon>Eurotiomycetes</taxon>
        <taxon>Eurotiomycetidae</taxon>
        <taxon>Eurotiales</taxon>
        <taxon>Aspergillaceae</taxon>
        <taxon>Penicillium</taxon>
    </lineage>
</organism>
<evidence type="ECO:0000313" key="1">
    <source>
        <dbReference type="EMBL" id="KAJ6038075.1"/>
    </source>
</evidence>
<dbReference type="AlphaFoldDB" id="A0AAD6N6Y0"/>
<name>A0AAD6N6Y0_PENCN</name>
<comment type="caution">
    <text evidence="1">The sequence shown here is derived from an EMBL/GenBank/DDBJ whole genome shotgun (WGS) entry which is preliminary data.</text>
</comment>
<accession>A0AAD6N6Y0</accession>
<proteinExistence type="predicted"/>
<dbReference type="Proteomes" id="UP001219568">
    <property type="component" value="Unassembled WGS sequence"/>
</dbReference>